<comment type="caution">
    <text evidence="1">The sequence shown here is derived from an EMBL/GenBank/DDBJ whole genome shotgun (WGS) entry which is preliminary data.</text>
</comment>
<sequence length="62" mass="6921">MAGTTQKQLSLCDACHSPTIKPWILSLLSPTTYNYLPLSFFLSTNGWATLIYTTFLRCSSLC</sequence>
<reference evidence="1" key="1">
    <citation type="submission" date="2021-11" db="EMBL/GenBank/DDBJ databases">
        <authorList>
            <person name="Bulgarelli D."/>
        </authorList>
    </citation>
    <scope>NUCLEOTIDE SEQUENCE</scope>
    <source>
        <strain evidence="1">Bi133</strain>
    </source>
</reference>
<evidence type="ECO:0000313" key="1">
    <source>
        <dbReference type="EMBL" id="CAH0176009.1"/>
    </source>
</evidence>
<dbReference type="Proteomes" id="UP000789326">
    <property type="component" value="Unassembled WGS sequence"/>
</dbReference>
<proteinExistence type="predicted"/>
<evidence type="ECO:0000313" key="2">
    <source>
        <dbReference type="Proteomes" id="UP000789326"/>
    </source>
</evidence>
<organism evidence="1 2">
    <name type="scientific">Peribacillus simplex</name>
    <dbReference type="NCBI Taxonomy" id="1478"/>
    <lineage>
        <taxon>Bacteria</taxon>
        <taxon>Bacillati</taxon>
        <taxon>Bacillota</taxon>
        <taxon>Bacilli</taxon>
        <taxon>Bacillales</taxon>
        <taxon>Bacillaceae</taxon>
        <taxon>Peribacillus</taxon>
    </lineage>
</organism>
<accession>A0A9W4KSW6</accession>
<gene>
    <name evidence="1" type="ORF">SRABI133_01303</name>
</gene>
<name>A0A9W4KSW6_9BACI</name>
<protein>
    <submittedName>
        <fullName evidence="1">Uncharacterized protein</fullName>
    </submittedName>
</protein>
<dbReference type="EMBL" id="CAKKMG010000011">
    <property type="protein sequence ID" value="CAH0176009.1"/>
    <property type="molecule type" value="Genomic_DNA"/>
</dbReference>
<dbReference type="AlphaFoldDB" id="A0A9W4KSW6"/>